<keyword evidence="1" id="KW-1133">Transmembrane helix</keyword>
<keyword evidence="1" id="KW-0812">Transmembrane</keyword>
<dbReference type="InterPro" id="IPR007211">
    <property type="entry name" value="DUF378"/>
</dbReference>
<gene>
    <name evidence="2" type="ORF">A3C24_03110</name>
</gene>
<dbReference type="EMBL" id="MFZM01000006">
    <property type="protein sequence ID" value="OGK24513.1"/>
    <property type="molecule type" value="Genomic_DNA"/>
</dbReference>
<feature type="transmembrane region" description="Helical" evidence="1">
    <location>
        <begin position="37"/>
        <end position="57"/>
    </location>
</feature>
<dbReference type="Proteomes" id="UP000177159">
    <property type="component" value="Unassembled WGS sequence"/>
</dbReference>
<evidence type="ECO:0000256" key="1">
    <source>
        <dbReference type="SAM" id="Phobius"/>
    </source>
</evidence>
<accession>A0A1F7H0E4</accession>
<organism evidence="2 3">
    <name type="scientific">Candidatus Roizmanbacteria bacterium RIFCSPHIGHO2_02_FULL_37_24</name>
    <dbReference type="NCBI Taxonomy" id="1802037"/>
    <lineage>
        <taxon>Bacteria</taxon>
        <taxon>Candidatus Roizmaniibacteriota</taxon>
    </lineage>
</organism>
<evidence type="ECO:0000313" key="3">
    <source>
        <dbReference type="Proteomes" id="UP000177159"/>
    </source>
</evidence>
<feature type="transmembrane region" description="Helical" evidence="1">
    <location>
        <begin position="7"/>
        <end position="25"/>
    </location>
</feature>
<keyword evidence="1" id="KW-0472">Membrane</keyword>
<reference evidence="2 3" key="1">
    <citation type="journal article" date="2016" name="Nat. Commun.">
        <title>Thousands of microbial genomes shed light on interconnected biogeochemical processes in an aquifer system.</title>
        <authorList>
            <person name="Anantharaman K."/>
            <person name="Brown C.T."/>
            <person name="Hug L.A."/>
            <person name="Sharon I."/>
            <person name="Castelle C.J."/>
            <person name="Probst A.J."/>
            <person name="Thomas B.C."/>
            <person name="Singh A."/>
            <person name="Wilkins M.J."/>
            <person name="Karaoz U."/>
            <person name="Brodie E.L."/>
            <person name="Williams K.H."/>
            <person name="Hubbard S.S."/>
            <person name="Banfield J.F."/>
        </authorList>
    </citation>
    <scope>NUCLEOTIDE SEQUENCE [LARGE SCALE GENOMIC DNA]</scope>
</reference>
<evidence type="ECO:0000313" key="2">
    <source>
        <dbReference type="EMBL" id="OGK24513.1"/>
    </source>
</evidence>
<dbReference type="AlphaFoldDB" id="A0A1F7H0E4"/>
<proteinExistence type="predicted"/>
<name>A0A1F7H0E4_9BACT</name>
<dbReference type="PANTHER" id="PTHR37304">
    <property type="entry name" value="MEMBRANE PROTEIN-RELATED"/>
    <property type="match status" value="1"/>
</dbReference>
<dbReference type="Pfam" id="PF04070">
    <property type="entry name" value="DUF378"/>
    <property type="match status" value="1"/>
</dbReference>
<protein>
    <recommendedName>
        <fullName evidence="4">DUF378 domain-containing protein</fullName>
    </recommendedName>
</protein>
<sequence>MKDLQKFTFWLMVIGALNWGLVGLLDLNLVEMLLGTWPVLVQVVYILVGLSAVVEAVNHPSMRGKGK</sequence>
<evidence type="ECO:0008006" key="4">
    <source>
        <dbReference type="Google" id="ProtNLM"/>
    </source>
</evidence>
<comment type="caution">
    <text evidence="2">The sequence shown here is derived from an EMBL/GenBank/DDBJ whole genome shotgun (WGS) entry which is preliminary data.</text>
</comment>
<dbReference type="PANTHER" id="PTHR37304:SF1">
    <property type="entry name" value="MEMBRANE PROTEIN"/>
    <property type="match status" value="1"/>
</dbReference>